<reference evidence="2" key="1">
    <citation type="journal article" date="2019" name="Int. J. Syst. Evol. Microbiol.">
        <title>The Global Catalogue of Microorganisms (GCM) 10K type strain sequencing project: providing services to taxonomists for standard genome sequencing and annotation.</title>
        <authorList>
            <consortium name="The Broad Institute Genomics Platform"/>
            <consortium name="The Broad Institute Genome Sequencing Center for Infectious Disease"/>
            <person name="Wu L."/>
            <person name="Ma J."/>
        </authorList>
    </citation>
    <scope>NUCLEOTIDE SEQUENCE [LARGE SCALE GENOMIC DNA]</scope>
    <source>
        <strain evidence="2">CGMCC 4.1469</strain>
    </source>
</reference>
<accession>A0ABW1F6C7</accession>
<comment type="caution">
    <text evidence="1">The sequence shown here is derived from an EMBL/GenBank/DDBJ whole genome shotgun (WGS) entry which is preliminary data.</text>
</comment>
<evidence type="ECO:0000313" key="1">
    <source>
        <dbReference type="EMBL" id="MFC5888724.1"/>
    </source>
</evidence>
<protein>
    <submittedName>
        <fullName evidence="1">Uncharacterized protein</fullName>
    </submittedName>
</protein>
<dbReference type="RefSeq" id="WP_345330234.1">
    <property type="nucleotide sequence ID" value="NZ_BAAAVH010000111.1"/>
</dbReference>
<organism evidence="1 2">
    <name type="scientific">Kitasatospora aburaviensis</name>
    <dbReference type="NCBI Taxonomy" id="67265"/>
    <lineage>
        <taxon>Bacteria</taxon>
        <taxon>Bacillati</taxon>
        <taxon>Actinomycetota</taxon>
        <taxon>Actinomycetes</taxon>
        <taxon>Kitasatosporales</taxon>
        <taxon>Streptomycetaceae</taxon>
        <taxon>Kitasatospora</taxon>
    </lineage>
</organism>
<keyword evidence="2" id="KW-1185">Reference proteome</keyword>
<proteinExistence type="predicted"/>
<evidence type="ECO:0000313" key="2">
    <source>
        <dbReference type="Proteomes" id="UP001596067"/>
    </source>
</evidence>
<name>A0ABW1F6C7_9ACTN</name>
<sequence>MARKGNAVLLGEPGGTEPGSVPCGQVWGCPVCAHAVRRARGHEAGLAADAHRRSGGRVWAVDCALEPAGPGQLAARWHLLPAAWRRVVSGSGWGGEGRRTRRAGVVWTPRVTWSEPDGWHLVLRVLLLDRAGREELHQDVVARWTAQWANGAGSAAGRVRWRPAGTRRETEDFMAAACDGSAGRRPQAVELGPADLLARARRTGAEAWWELWREYAEAAAPASRGHRSPVAFSRGVRSVLLPGAVYQTDAELAAEQGRATLPPLTRPAWSRLAEDGGLQLQVLDAAGRGPGHLAWFLDDHGLRTVEKVRLVA</sequence>
<dbReference type="Proteomes" id="UP001596067">
    <property type="component" value="Unassembled WGS sequence"/>
</dbReference>
<gene>
    <name evidence="1" type="ORF">ACFP0N_27530</name>
</gene>
<dbReference type="EMBL" id="JBHSOD010000044">
    <property type="protein sequence ID" value="MFC5888724.1"/>
    <property type="molecule type" value="Genomic_DNA"/>
</dbReference>